<keyword evidence="2" id="KW-0805">Transcription regulation</keyword>
<evidence type="ECO:0000256" key="1">
    <source>
        <dbReference type="ARBA" id="ARBA00022491"/>
    </source>
</evidence>
<protein>
    <submittedName>
        <fullName evidence="6">AraC family transcriptional regulator</fullName>
    </submittedName>
</protein>
<dbReference type="GO" id="GO:0003700">
    <property type="term" value="F:DNA-binding transcription factor activity"/>
    <property type="evidence" value="ECO:0007669"/>
    <property type="project" value="InterPro"/>
</dbReference>
<dbReference type="InterPro" id="IPR009057">
    <property type="entry name" value="Homeodomain-like_sf"/>
</dbReference>
<dbReference type="InterPro" id="IPR018062">
    <property type="entry name" value="HTH_AraC-typ_CS"/>
</dbReference>
<dbReference type="RefSeq" id="WP_167228519.1">
    <property type="nucleotide sequence ID" value="NZ_JAAQPH010000019.1"/>
</dbReference>
<comment type="caution">
    <text evidence="6">The sequence shown here is derived from an EMBL/GenBank/DDBJ whole genome shotgun (WGS) entry which is preliminary data.</text>
</comment>
<dbReference type="InterPro" id="IPR011051">
    <property type="entry name" value="RmlC_Cupin_sf"/>
</dbReference>
<dbReference type="Gene3D" id="1.10.10.60">
    <property type="entry name" value="Homeodomain-like"/>
    <property type="match status" value="1"/>
</dbReference>
<reference evidence="6" key="1">
    <citation type="submission" date="2020-03" db="EMBL/GenBank/DDBJ databases">
        <title>Genome of Pelagibius litoralis DSM 21314T.</title>
        <authorList>
            <person name="Wang G."/>
        </authorList>
    </citation>
    <scope>NUCLEOTIDE SEQUENCE</scope>
    <source>
        <strain evidence="6">DSM 21314</strain>
    </source>
</reference>
<name>A0A967K9P5_9PROT</name>
<dbReference type="GO" id="GO:0043565">
    <property type="term" value="F:sequence-specific DNA binding"/>
    <property type="evidence" value="ECO:0007669"/>
    <property type="project" value="InterPro"/>
</dbReference>
<keyword evidence="4" id="KW-0804">Transcription</keyword>
<dbReference type="PROSITE" id="PS01124">
    <property type="entry name" value="HTH_ARAC_FAMILY_2"/>
    <property type="match status" value="1"/>
</dbReference>
<evidence type="ECO:0000256" key="3">
    <source>
        <dbReference type="ARBA" id="ARBA00023125"/>
    </source>
</evidence>
<evidence type="ECO:0000259" key="5">
    <source>
        <dbReference type="PROSITE" id="PS01124"/>
    </source>
</evidence>
<keyword evidence="1" id="KW-0678">Repressor</keyword>
<feature type="domain" description="HTH araC/xylS-type" evidence="5">
    <location>
        <begin position="158"/>
        <end position="255"/>
    </location>
</feature>
<gene>
    <name evidence="6" type="ORF">HBA54_21470</name>
</gene>
<dbReference type="Gene3D" id="2.60.120.10">
    <property type="entry name" value="Jelly Rolls"/>
    <property type="match status" value="1"/>
</dbReference>
<dbReference type="PANTHER" id="PTHR11019:SF159">
    <property type="entry name" value="TRANSCRIPTIONAL REGULATOR-RELATED"/>
    <property type="match status" value="1"/>
</dbReference>
<organism evidence="6 7">
    <name type="scientific">Pelagibius litoralis</name>
    <dbReference type="NCBI Taxonomy" id="374515"/>
    <lineage>
        <taxon>Bacteria</taxon>
        <taxon>Pseudomonadati</taxon>
        <taxon>Pseudomonadota</taxon>
        <taxon>Alphaproteobacteria</taxon>
        <taxon>Rhodospirillales</taxon>
        <taxon>Rhodovibrionaceae</taxon>
        <taxon>Pelagibius</taxon>
    </lineage>
</organism>
<dbReference type="PANTHER" id="PTHR11019">
    <property type="entry name" value="HTH-TYPE TRANSCRIPTIONAL REGULATOR NIMR"/>
    <property type="match status" value="1"/>
</dbReference>
<dbReference type="Pfam" id="PF12833">
    <property type="entry name" value="HTH_18"/>
    <property type="match status" value="1"/>
</dbReference>
<keyword evidence="7" id="KW-1185">Reference proteome</keyword>
<dbReference type="PROSITE" id="PS00041">
    <property type="entry name" value="HTH_ARAC_FAMILY_1"/>
    <property type="match status" value="1"/>
</dbReference>
<dbReference type="InterPro" id="IPR003313">
    <property type="entry name" value="AraC-bd"/>
</dbReference>
<dbReference type="FunFam" id="1.10.10.60:FF:000132">
    <property type="entry name" value="AraC family transcriptional regulator"/>
    <property type="match status" value="1"/>
</dbReference>
<dbReference type="AlphaFoldDB" id="A0A967K9P5"/>
<dbReference type="InterPro" id="IPR014710">
    <property type="entry name" value="RmlC-like_jellyroll"/>
</dbReference>
<dbReference type="EMBL" id="JAAQPH010000019">
    <property type="protein sequence ID" value="NIA71173.1"/>
    <property type="molecule type" value="Genomic_DNA"/>
</dbReference>
<evidence type="ECO:0000256" key="4">
    <source>
        <dbReference type="ARBA" id="ARBA00023163"/>
    </source>
</evidence>
<dbReference type="SMART" id="SM00342">
    <property type="entry name" value="HTH_ARAC"/>
    <property type="match status" value="1"/>
</dbReference>
<accession>A0A967K9P5</accession>
<proteinExistence type="predicted"/>
<dbReference type="Pfam" id="PF02311">
    <property type="entry name" value="AraC_binding"/>
    <property type="match status" value="1"/>
</dbReference>
<evidence type="ECO:0000313" key="7">
    <source>
        <dbReference type="Proteomes" id="UP000761264"/>
    </source>
</evidence>
<sequence>MYDLADHPADRAAAPIVGEYWDEPGSNSVSWHSHRRGQLIYAQRGCVRVHTEDALFVVPPHRAVWVPPETIHAAHYPREVAFRGLFVIAALCATLPQRATVMQVDPLTRELIDAAVRLPWDYPADGHEQRLMTVLMDRLVVLPAAPLSLPEGRDERVLRVMRALRADPADNRSLGLWARSVHLSERTLTRRFAVDTGMSFGVWRQQLRLTVALERLAAGEPVTTVAIDLGYGTPSSFTTMFKKALGVPPSTYFSRGLLSHDSAGSDID</sequence>
<evidence type="ECO:0000256" key="2">
    <source>
        <dbReference type="ARBA" id="ARBA00023015"/>
    </source>
</evidence>
<dbReference type="Proteomes" id="UP000761264">
    <property type="component" value="Unassembled WGS sequence"/>
</dbReference>
<dbReference type="CDD" id="cd06124">
    <property type="entry name" value="cupin_NimR-like_N"/>
    <property type="match status" value="1"/>
</dbReference>
<dbReference type="SUPFAM" id="SSF51182">
    <property type="entry name" value="RmlC-like cupins"/>
    <property type="match status" value="1"/>
</dbReference>
<dbReference type="InterPro" id="IPR018060">
    <property type="entry name" value="HTH_AraC"/>
</dbReference>
<dbReference type="SUPFAM" id="SSF46689">
    <property type="entry name" value="Homeodomain-like"/>
    <property type="match status" value="1"/>
</dbReference>
<evidence type="ECO:0000313" key="6">
    <source>
        <dbReference type="EMBL" id="NIA71173.1"/>
    </source>
</evidence>
<keyword evidence="3" id="KW-0238">DNA-binding</keyword>